<name>A0A5C3QL92_9AGAR</name>
<organism evidence="1 2">
    <name type="scientific">Pterulicium gracile</name>
    <dbReference type="NCBI Taxonomy" id="1884261"/>
    <lineage>
        <taxon>Eukaryota</taxon>
        <taxon>Fungi</taxon>
        <taxon>Dikarya</taxon>
        <taxon>Basidiomycota</taxon>
        <taxon>Agaricomycotina</taxon>
        <taxon>Agaricomycetes</taxon>
        <taxon>Agaricomycetidae</taxon>
        <taxon>Agaricales</taxon>
        <taxon>Pleurotineae</taxon>
        <taxon>Pterulaceae</taxon>
        <taxon>Pterulicium</taxon>
    </lineage>
</organism>
<evidence type="ECO:0000313" key="1">
    <source>
        <dbReference type="EMBL" id="TFL02108.1"/>
    </source>
</evidence>
<gene>
    <name evidence="1" type="ORF">BDV98DRAFT_566688</name>
</gene>
<dbReference type="AlphaFoldDB" id="A0A5C3QL92"/>
<proteinExistence type="predicted"/>
<dbReference type="Proteomes" id="UP000305067">
    <property type="component" value="Unassembled WGS sequence"/>
</dbReference>
<reference evidence="1 2" key="1">
    <citation type="journal article" date="2019" name="Nat. Ecol. Evol.">
        <title>Megaphylogeny resolves global patterns of mushroom evolution.</title>
        <authorList>
            <person name="Varga T."/>
            <person name="Krizsan K."/>
            <person name="Foldi C."/>
            <person name="Dima B."/>
            <person name="Sanchez-Garcia M."/>
            <person name="Sanchez-Ramirez S."/>
            <person name="Szollosi G.J."/>
            <person name="Szarkandi J.G."/>
            <person name="Papp V."/>
            <person name="Albert L."/>
            <person name="Andreopoulos W."/>
            <person name="Angelini C."/>
            <person name="Antonin V."/>
            <person name="Barry K.W."/>
            <person name="Bougher N.L."/>
            <person name="Buchanan P."/>
            <person name="Buyck B."/>
            <person name="Bense V."/>
            <person name="Catcheside P."/>
            <person name="Chovatia M."/>
            <person name="Cooper J."/>
            <person name="Damon W."/>
            <person name="Desjardin D."/>
            <person name="Finy P."/>
            <person name="Geml J."/>
            <person name="Haridas S."/>
            <person name="Hughes K."/>
            <person name="Justo A."/>
            <person name="Karasinski D."/>
            <person name="Kautmanova I."/>
            <person name="Kiss B."/>
            <person name="Kocsube S."/>
            <person name="Kotiranta H."/>
            <person name="LaButti K.M."/>
            <person name="Lechner B.E."/>
            <person name="Liimatainen K."/>
            <person name="Lipzen A."/>
            <person name="Lukacs Z."/>
            <person name="Mihaltcheva S."/>
            <person name="Morgado L.N."/>
            <person name="Niskanen T."/>
            <person name="Noordeloos M.E."/>
            <person name="Ohm R.A."/>
            <person name="Ortiz-Santana B."/>
            <person name="Ovrebo C."/>
            <person name="Racz N."/>
            <person name="Riley R."/>
            <person name="Savchenko A."/>
            <person name="Shiryaev A."/>
            <person name="Soop K."/>
            <person name="Spirin V."/>
            <person name="Szebenyi C."/>
            <person name="Tomsovsky M."/>
            <person name="Tulloss R.E."/>
            <person name="Uehling J."/>
            <person name="Grigoriev I.V."/>
            <person name="Vagvolgyi C."/>
            <person name="Papp T."/>
            <person name="Martin F.M."/>
            <person name="Miettinen O."/>
            <person name="Hibbett D.S."/>
            <person name="Nagy L.G."/>
        </authorList>
    </citation>
    <scope>NUCLEOTIDE SEQUENCE [LARGE SCALE GENOMIC DNA]</scope>
    <source>
        <strain evidence="1 2">CBS 309.79</strain>
    </source>
</reference>
<protein>
    <submittedName>
        <fullName evidence="1">Uncharacterized protein</fullName>
    </submittedName>
</protein>
<dbReference type="EMBL" id="ML178823">
    <property type="protein sequence ID" value="TFL02108.1"/>
    <property type="molecule type" value="Genomic_DNA"/>
</dbReference>
<sequence length="155" mass="17822">MSSVLERCSSLETLRTTYRRRSVARARLTQATVRVLVSPGGLAHWIASVRSRWGTNALSRCQFNWEDPTRRNIVIILILAFTERSFVRLLLDYTTSTPLSIVVSPNHRRLWAASLLMLIYLSLFQHRLHLLILPFVLSSIVCRKHHVSRLFVAVA</sequence>
<evidence type="ECO:0000313" key="2">
    <source>
        <dbReference type="Proteomes" id="UP000305067"/>
    </source>
</evidence>
<accession>A0A5C3QL92</accession>
<keyword evidence="2" id="KW-1185">Reference proteome</keyword>